<dbReference type="InterPro" id="IPR039633">
    <property type="entry name" value="PAP"/>
</dbReference>
<feature type="transmembrane region" description="Helical" evidence="4">
    <location>
        <begin position="177"/>
        <end position="196"/>
    </location>
</feature>
<feature type="region of interest" description="Disordered" evidence="3">
    <location>
        <begin position="244"/>
        <end position="265"/>
    </location>
</feature>
<dbReference type="Pfam" id="PF04755">
    <property type="entry name" value="PAP_fibrillin"/>
    <property type="match status" value="1"/>
</dbReference>
<name>A0A7S3VJ33_DUNTE</name>
<reference evidence="6" key="1">
    <citation type="submission" date="2021-01" db="EMBL/GenBank/DDBJ databases">
        <authorList>
            <person name="Corre E."/>
            <person name="Pelletier E."/>
            <person name="Niang G."/>
            <person name="Scheremetjew M."/>
            <person name="Finn R."/>
            <person name="Kale V."/>
            <person name="Holt S."/>
            <person name="Cochrane G."/>
            <person name="Meng A."/>
            <person name="Brown T."/>
            <person name="Cohen L."/>
        </authorList>
    </citation>
    <scope>NUCLEOTIDE SEQUENCE</scope>
    <source>
        <strain evidence="6">CCMP1320</strain>
    </source>
</reference>
<evidence type="ECO:0000256" key="1">
    <source>
        <dbReference type="ARBA" id="ARBA00004474"/>
    </source>
</evidence>
<evidence type="ECO:0000259" key="5">
    <source>
        <dbReference type="Pfam" id="PF04755"/>
    </source>
</evidence>
<accession>A0A7S3VJ33</accession>
<keyword evidence="2" id="KW-0934">Plastid</keyword>
<evidence type="ECO:0000256" key="2">
    <source>
        <dbReference type="ARBA" id="ARBA00022640"/>
    </source>
</evidence>
<dbReference type="AlphaFoldDB" id="A0A7S3VJ33"/>
<dbReference type="EMBL" id="HBIP01006172">
    <property type="protein sequence ID" value="CAE0488090.1"/>
    <property type="molecule type" value="Transcribed_RNA"/>
</dbReference>
<evidence type="ECO:0000256" key="4">
    <source>
        <dbReference type="SAM" id="Phobius"/>
    </source>
</evidence>
<comment type="subcellular location">
    <subcellularLocation>
        <location evidence="1">Plastid</location>
    </subcellularLocation>
</comment>
<feature type="domain" description="Plastid lipid-associated protein/fibrillin conserved" evidence="5">
    <location>
        <begin position="9"/>
        <end position="153"/>
    </location>
</feature>
<keyword evidence="4" id="KW-0812">Transmembrane</keyword>
<evidence type="ECO:0000256" key="3">
    <source>
        <dbReference type="SAM" id="MobiDB-lite"/>
    </source>
</evidence>
<keyword evidence="4" id="KW-0472">Membrane</keyword>
<dbReference type="InterPro" id="IPR006843">
    <property type="entry name" value="PAP/fibrillin_dom"/>
</dbReference>
<dbReference type="PANTHER" id="PTHR31906">
    <property type="entry name" value="PLASTID-LIPID-ASSOCIATED PROTEIN 4, CHLOROPLASTIC-RELATED"/>
    <property type="match status" value="1"/>
</dbReference>
<evidence type="ECO:0000313" key="6">
    <source>
        <dbReference type="EMBL" id="CAE0488090.1"/>
    </source>
</evidence>
<feature type="transmembrane region" description="Helical" evidence="4">
    <location>
        <begin position="202"/>
        <end position="220"/>
    </location>
</feature>
<sequence length="285" mass="30278">MFQEVGAKQEPRPLENELLWGNYNVVYTSTNRSQEKRSPSGGRFRSRIGRSLFQTTGLYQSVLKPGIVTNKVAFKLFGLIPGAVGLRGKVEPVGTNGDTVKVDFEPPVLSFAESINGGLHLRIGKESDVTLTTTYLDERVRVGKGSRGSLFVFTRGGAADKAGMDVVGRQSTAPATVFTLASTCIASLLGGLALFLSAMPLLQALSFPLMLLGAGLGFLLRKGSIIQAGQEAAVQKQELPAACQEAQQEEASPQQQQQQGGEQLLACKDQQQEQAAVAGGPQPSA</sequence>
<proteinExistence type="predicted"/>
<protein>
    <recommendedName>
        <fullName evidence="5">Plastid lipid-associated protein/fibrillin conserved domain-containing protein</fullName>
    </recommendedName>
</protein>
<organism evidence="6">
    <name type="scientific">Dunaliella tertiolecta</name>
    <name type="common">Green alga</name>
    <dbReference type="NCBI Taxonomy" id="3047"/>
    <lineage>
        <taxon>Eukaryota</taxon>
        <taxon>Viridiplantae</taxon>
        <taxon>Chlorophyta</taxon>
        <taxon>core chlorophytes</taxon>
        <taxon>Chlorophyceae</taxon>
        <taxon>CS clade</taxon>
        <taxon>Chlamydomonadales</taxon>
        <taxon>Dunaliellaceae</taxon>
        <taxon>Dunaliella</taxon>
    </lineage>
</organism>
<gene>
    <name evidence="6" type="ORF">DTER00134_LOCUS3153</name>
</gene>
<keyword evidence="4" id="KW-1133">Transmembrane helix</keyword>
<dbReference type="GO" id="GO:0009536">
    <property type="term" value="C:plastid"/>
    <property type="evidence" value="ECO:0007669"/>
    <property type="project" value="UniProtKB-SubCell"/>
</dbReference>